<feature type="compositionally biased region" description="Basic and acidic residues" evidence="5">
    <location>
        <begin position="1"/>
        <end position="20"/>
    </location>
</feature>
<evidence type="ECO:0000313" key="11">
    <source>
        <dbReference type="Proteomes" id="UP000274131"/>
    </source>
</evidence>
<evidence type="ECO:0000259" key="7">
    <source>
        <dbReference type="PROSITE" id="PS51192"/>
    </source>
</evidence>
<dbReference type="SMART" id="SM00490">
    <property type="entry name" value="HELICc"/>
    <property type="match status" value="1"/>
</dbReference>
<dbReference type="GO" id="GO:0006281">
    <property type="term" value="P:DNA repair"/>
    <property type="evidence" value="ECO:0007669"/>
    <property type="project" value="TreeGrafter"/>
</dbReference>
<protein>
    <submittedName>
        <fullName evidence="12">SWI/SNF-related matrix-associated actin-dependent regulator of chromatin subfamily A-like protein 1</fullName>
    </submittedName>
</protein>
<evidence type="ECO:0000259" key="9">
    <source>
        <dbReference type="PROSITE" id="PS51467"/>
    </source>
</evidence>
<dbReference type="GO" id="GO:0016787">
    <property type="term" value="F:hydrolase activity"/>
    <property type="evidence" value="ECO:0007669"/>
    <property type="project" value="UniProtKB-KW"/>
</dbReference>
<dbReference type="SMART" id="SM00487">
    <property type="entry name" value="DEXDc"/>
    <property type="match status" value="1"/>
</dbReference>
<dbReference type="PROSITE" id="PS51194">
    <property type="entry name" value="HELICASE_CTER"/>
    <property type="match status" value="1"/>
</dbReference>
<comment type="subcellular location">
    <subcellularLocation>
        <location evidence="1">Nucleus</location>
    </subcellularLocation>
</comment>
<dbReference type="InterPro" id="IPR014001">
    <property type="entry name" value="Helicase_ATP-bd"/>
</dbReference>
<dbReference type="PANTHER" id="PTHR45766:SF6">
    <property type="entry name" value="SWI_SNF-RELATED MATRIX-ASSOCIATED ACTIN-DEPENDENT REGULATOR OF CHROMATIN SUBFAMILY A-LIKE PROTEIN 1"/>
    <property type="match status" value="1"/>
</dbReference>
<evidence type="ECO:0000256" key="5">
    <source>
        <dbReference type="SAM" id="MobiDB-lite"/>
    </source>
</evidence>
<evidence type="ECO:0000313" key="12">
    <source>
        <dbReference type="WBParaSite" id="EVEC_0000023901-mRNA-1"/>
    </source>
</evidence>
<evidence type="ECO:0000259" key="8">
    <source>
        <dbReference type="PROSITE" id="PS51194"/>
    </source>
</evidence>
<keyword evidence="3" id="KW-0539">Nucleus</keyword>
<dbReference type="WBParaSite" id="EVEC_0000023901-mRNA-1">
    <property type="protein sequence ID" value="EVEC_0000023901-mRNA-1"/>
    <property type="gene ID" value="EVEC_0000023901"/>
</dbReference>
<dbReference type="CDD" id="cd18010">
    <property type="entry name" value="DEXHc_HARP_SMARCAL1"/>
    <property type="match status" value="1"/>
</dbReference>
<dbReference type="Pfam" id="PF00176">
    <property type="entry name" value="SNF2-rel_dom"/>
    <property type="match status" value="1"/>
</dbReference>
<keyword evidence="2" id="KW-0378">Hydrolase</keyword>
<dbReference type="InterPro" id="IPR038718">
    <property type="entry name" value="SNF2-like_sf"/>
</dbReference>
<dbReference type="InterPro" id="IPR049730">
    <property type="entry name" value="SNF2/RAD54-like_C"/>
</dbReference>
<dbReference type="GO" id="GO:0031297">
    <property type="term" value="P:replication fork processing"/>
    <property type="evidence" value="ECO:0007669"/>
    <property type="project" value="TreeGrafter"/>
</dbReference>
<evidence type="ECO:0000256" key="4">
    <source>
        <dbReference type="PROSITE-ProRule" id="PRU00800"/>
    </source>
</evidence>
<dbReference type="Pfam" id="PF00271">
    <property type="entry name" value="Helicase_C"/>
    <property type="match status" value="1"/>
</dbReference>
<gene>
    <name evidence="10" type="ORF">EVEC_LOCUS170</name>
</gene>
<keyword evidence="6" id="KW-1133">Transmembrane helix</keyword>
<dbReference type="Gene3D" id="3.40.50.10810">
    <property type="entry name" value="Tandem AAA-ATPase domain"/>
    <property type="match status" value="1"/>
</dbReference>
<dbReference type="SUPFAM" id="SSF52540">
    <property type="entry name" value="P-loop containing nucleoside triphosphate hydrolases"/>
    <property type="match status" value="2"/>
</dbReference>
<feature type="compositionally biased region" description="Polar residues" evidence="5">
    <location>
        <begin position="29"/>
        <end position="47"/>
    </location>
</feature>
<keyword evidence="6" id="KW-0472">Membrane</keyword>
<dbReference type="InterPro" id="IPR010003">
    <property type="entry name" value="HARP_dom"/>
</dbReference>
<feature type="domain" description="HARP" evidence="9">
    <location>
        <begin position="67"/>
        <end position="153"/>
    </location>
</feature>
<proteinExistence type="inferred from homology"/>
<dbReference type="CDD" id="cd18793">
    <property type="entry name" value="SF2_C_SNF"/>
    <property type="match status" value="1"/>
</dbReference>
<dbReference type="PANTHER" id="PTHR45766">
    <property type="entry name" value="DNA ANNEALING HELICASE AND ENDONUCLEASE ZRANB3 FAMILY MEMBER"/>
    <property type="match status" value="1"/>
</dbReference>
<evidence type="ECO:0000256" key="3">
    <source>
        <dbReference type="ARBA" id="ARBA00023242"/>
    </source>
</evidence>
<evidence type="ECO:0000256" key="2">
    <source>
        <dbReference type="ARBA" id="ARBA00022801"/>
    </source>
</evidence>
<dbReference type="PROSITE" id="PS51467">
    <property type="entry name" value="HARP"/>
    <property type="match status" value="1"/>
</dbReference>
<evidence type="ECO:0000256" key="1">
    <source>
        <dbReference type="ARBA" id="ARBA00004123"/>
    </source>
</evidence>
<comment type="similarity">
    <text evidence="4">Belongs to the SNF2/RAD54 helicase family. SMARCAL1 subfamily.</text>
</comment>
<feature type="domain" description="Helicase ATP-binding" evidence="7">
    <location>
        <begin position="193"/>
        <end position="350"/>
    </location>
</feature>
<organism evidence="12">
    <name type="scientific">Enterobius vermicularis</name>
    <name type="common">Human pinworm</name>
    <dbReference type="NCBI Taxonomy" id="51028"/>
    <lineage>
        <taxon>Eukaryota</taxon>
        <taxon>Metazoa</taxon>
        <taxon>Ecdysozoa</taxon>
        <taxon>Nematoda</taxon>
        <taxon>Chromadorea</taxon>
        <taxon>Rhabditida</taxon>
        <taxon>Spirurina</taxon>
        <taxon>Oxyuridomorpha</taxon>
        <taxon>Oxyuroidea</taxon>
        <taxon>Oxyuridae</taxon>
        <taxon>Enterobius</taxon>
    </lineage>
</organism>
<dbReference type="InterPro" id="IPR027417">
    <property type="entry name" value="P-loop_NTPase"/>
</dbReference>
<feature type="transmembrane region" description="Helical" evidence="6">
    <location>
        <begin position="616"/>
        <end position="636"/>
    </location>
</feature>
<dbReference type="GO" id="GO:0005524">
    <property type="term" value="F:ATP binding"/>
    <property type="evidence" value="ECO:0007669"/>
    <property type="project" value="InterPro"/>
</dbReference>
<evidence type="ECO:0000313" key="10">
    <source>
        <dbReference type="EMBL" id="VDD85027.1"/>
    </source>
</evidence>
<name>A0A0N4USV5_ENTVE</name>
<dbReference type="STRING" id="51028.A0A0N4USV5"/>
<reference evidence="12" key="1">
    <citation type="submission" date="2017-02" db="UniProtKB">
        <authorList>
            <consortium name="WormBaseParasite"/>
        </authorList>
    </citation>
    <scope>IDENTIFICATION</scope>
</reference>
<feature type="region of interest" description="Disordered" evidence="5">
    <location>
        <begin position="1"/>
        <end position="47"/>
    </location>
</feature>
<accession>A0A0N4USV5</accession>
<sequence length="638" mass="71838">MHLTEEQRQRIARNRAEAQRRRAAALAKTQPSVSAGFNGSEPSTSSRPLQVTAVISGNPGPVQSALVQKLLSNKAPSDLPHRTPAQTLANPISNRPVHFTPFHSDVVTLLKDIPSGSFDSKKREWFYPLRDIRAVENKLYKLDAVNVSLDSLPHNIWLENLHQNAFQKQPTLEGGVDGTLLNSLFPYQRKGVIFGIQRRGRLLLADEMGLGKSIQALGIARFFKSDWPLLIVCPSSVKYIWVEQIKRFLPSVSTILVIEKGSDQLPCEKTSKTVVIMSYDLMVAKKEHLIEYCFQAIIFDESHLLKDGIAQRTKAATEVRKALRTILLTGTPALSRPSELYSQLRIIDSKLFPNFRDFAIRYCDGKQGRFSFEAKGCTRSEELAIILQNNIMLRRLKKDVLGDLPEKRQEVVLLSDSSVHTNLDNLRKAKAAYKQDNEARHQCLVEYYYETGIAKANSVAKHVISNFFYDGAPRRKVLVFAHHQVVLDTLSMSVTKKGLRSIRIDGTTSSKLRDEQCQLFQNNEDVRVAILSLTAAGVGVTLTAATVVVFAELHWNPGTLKQAEDRAHRVGQTDSVFVQYLIARGTADDIMWPLIQKKLDILGSCKLSADSYRVCFVYLLKLLRLVLPYVIMYLHFLI</sequence>
<dbReference type="Pfam" id="PF07443">
    <property type="entry name" value="HARP"/>
    <property type="match status" value="1"/>
</dbReference>
<dbReference type="Proteomes" id="UP000274131">
    <property type="component" value="Unassembled WGS sequence"/>
</dbReference>
<reference evidence="10 11" key="2">
    <citation type="submission" date="2018-10" db="EMBL/GenBank/DDBJ databases">
        <authorList>
            <consortium name="Pathogen Informatics"/>
        </authorList>
    </citation>
    <scope>NUCLEOTIDE SEQUENCE [LARGE SCALE GENOMIC DNA]</scope>
</reference>
<dbReference type="OrthoDB" id="2801544at2759"/>
<dbReference type="PROSITE" id="PS51192">
    <property type="entry name" value="HELICASE_ATP_BIND_1"/>
    <property type="match status" value="1"/>
</dbReference>
<dbReference type="EMBL" id="UXUI01000112">
    <property type="protein sequence ID" value="VDD85027.1"/>
    <property type="molecule type" value="Genomic_DNA"/>
</dbReference>
<evidence type="ECO:0000256" key="6">
    <source>
        <dbReference type="SAM" id="Phobius"/>
    </source>
</evidence>
<feature type="transmembrane region" description="Helical" evidence="6">
    <location>
        <begin position="528"/>
        <end position="551"/>
    </location>
</feature>
<keyword evidence="11" id="KW-1185">Reference proteome</keyword>
<keyword evidence="6" id="KW-0812">Transmembrane</keyword>
<dbReference type="InterPro" id="IPR000330">
    <property type="entry name" value="SNF2_N"/>
</dbReference>
<feature type="domain" description="Helicase C-terminal" evidence="8">
    <location>
        <begin position="463"/>
        <end position="623"/>
    </location>
</feature>
<dbReference type="GO" id="GO:0043596">
    <property type="term" value="C:nuclear replication fork"/>
    <property type="evidence" value="ECO:0007669"/>
    <property type="project" value="TreeGrafter"/>
</dbReference>
<dbReference type="AlphaFoldDB" id="A0A0N4USV5"/>
<dbReference type="Gene3D" id="3.40.50.300">
    <property type="entry name" value="P-loop containing nucleotide triphosphate hydrolases"/>
    <property type="match status" value="1"/>
</dbReference>
<dbReference type="InterPro" id="IPR001650">
    <property type="entry name" value="Helicase_C-like"/>
</dbReference>